<evidence type="ECO:0000313" key="2">
    <source>
        <dbReference type="EMBL" id="VDK47940.1"/>
    </source>
</evidence>
<dbReference type="AlphaFoldDB" id="A0A0M3JXX2"/>
<proteinExistence type="predicted"/>
<reference evidence="4" key="1">
    <citation type="submission" date="2017-02" db="UniProtKB">
        <authorList>
            <consortium name="WormBaseParasite"/>
        </authorList>
    </citation>
    <scope>IDENTIFICATION</scope>
</reference>
<gene>
    <name evidence="2" type="ORF">ASIM_LOCUS12685</name>
</gene>
<name>A0A0M3JXX2_ANISI</name>
<dbReference type="WBParaSite" id="ASIM_0001321901-mRNA-1">
    <property type="protein sequence ID" value="ASIM_0001321901-mRNA-1"/>
    <property type="gene ID" value="ASIM_0001321901"/>
</dbReference>
<accession>A0A0M3JXX2</accession>
<feature type="region of interest" description="Disordered" evidence="1">
    <location>
        <begin position="1"/>
        <end position="30"/>
    </location>
</feature>
<evidence type="ECO:0000313" key="3">
    <source>
        <dbReference type="Proteomes" id="UP000267096"/>
    </source>
</evidence>
<dbReference type="Proteomes" id="UP000267096">
    <property type="component" value="Unassembled WGS sequence"/>
</dbReference>
<keyword evidence="3" id="KW-1185">Reference proteome</keyword>
<dbReference type="EMBL" id="UYRR01031231">
    <property type="protein sequence ID" value="VDK47940.1"/>
    <property type="molecule type" value="Genomic_DNA"/>
</dbReference>
<evidence type="ECO:0000313" key="4">
    <source>
        <dbReference type="WBParaSite" id="ASIM_0001321901-mRNA-1"/>
    </source>
</evidence>
<evidence type="ECO:0000256" key="1">
    <source>
        <dbReference type="SAM" id="MobiDB-lite"/>
    </source>
</evidence>
<organism evidence="4">
    <name type="scientific">Anisakis simplex</name>
    <name type="common">Herring worm</name>
    <dbReference type="NCBI Taxonomy" id="6269"/>
    <lineage>
        <taxon>Eukaryota</taxon>
        <taxon>Metazoa</taxon>
        <taxon>Ecdysozoa</taxon>
        <taxon>Nematoda</taxon>
        <taxon>Chromadorea</taxon>
        <taxon>Rhabditida</taxon>
        <taxon>Spirurina</taxon>
        <taxon>Ascaridomorpha</taxon>
        <taxon>Ascaridoidea</taxon>
        <taxon>Anisakidae</taxon>
        <taxon>Anisakis</taxon>
        <taxon>Anisakis simplex complex</taxon>
    </lineage>
</organism>
<protein>
    <submittedName>
        <fullName evidence="2 4">Uncharacterized protein</fullName>
    </submittedName>
</protein>
<reference evidence="2 3" key="2">
    <citation type="submission" date="2018-11" db="EMBL/GenBank/DDBJ databases">
        <authorList>
            <consortium name="Pathogen Informatics"/>
        </authorList>
    </citation>
    <scope>NUCLEOTIDE SEQUENCE [LARGE SCALE GENOMIC DNA]</scope>
</reference>
<sequence length="113" mass="11995">MAMRGIDSSADIEPNIESHLPPLNPLPPPPAATRATALRAAALTRTFRSEPHLDIPHFVHGQDPLHVSSLTRVLSGLTQVDSALSTPFSSSKRCLDSGVNSCPHPQVVVDDSA</sequence>